<feature type="compositionally biased region" description="Polar residues" evidence="3">
    <location>
        <begin position="471"/>
        <end position="483"/>
    </location>
</feature>
<feature type="region of interest" description="Disordered" evidence="3">
    <location>
        <begin position="327"/>
        <end position="417"/>
    </location>
</feature>
<gene>
    <name evidence="5" type="ORF">PV09_02665</name>
</gene>
<dbReference type="GO" id="GO:0003677">
    <property type="term" value="F:DNA binding"/>
    <property type="evidence" value="ECO:0007669"/>
    <property type="project" value="UniProtKB-KW"/>
</dbReference>
<dbReference type="InterPro" id="IPR050863">
    <property type="entry name" value="CenT-Element_Derived"/>
</dbReference>
<feature type="compositionally biased region" description="Polar residues" evidence="3">
    <location>
        <begin position="327"/>
        <end position="358"/>
    </location>
</feature>
<dbReference type="AlphaFoldDB" id="A0A0D1YZP6"/>
<evidence type="ECO:0000256" key="2">
    <source>
        <dbReference type="ARBA" id="ARBA00023242"/>
    </source>
</evidence>
<keyword evidence="6" id="KW-1185">Reference proteome</keyword>
<dbReference type="VEuPathDB" id="FungiDB:PV09_02665"/>
<evidence type="ECO:0000259" key="4">
    <source>
        <dbReference type="PROSITE" id="PS51253"/>
    </source>
</evidence>
<feature type="domain" description="HTH CENPB-type" evidence="4">
    <location>
        <begin position="179"/>
        <end position="254"/>
    </location>
</feature>
<evidence type="ECO:0000256" key="1">
    <source>
        <dbReference type="ARBA" id="ARBA00023125"/>
    </source>
</evidence>
<dbReference type="InterPro" id="IPR006600">
    <property type="entry name" value="HTH_CenpB_DNA-bd_dom"/>
</dbReference>
<dbReference type="SUPFAM" id="SSF46689">
    <property type="entry name" value="Homeodomain-like"/>
    <property type="match status" value="2"/>
</dbReference>
<dbReference type="InterPro" id="IPR007889">
    <property type="entry name" value="HTH_Psq"/>
</dbReference>
<feature type="compositionally biased region" description="Polar residues" evidence="3">
    <location>
        <begin position="266"/>
        <end position="278"/>
    </location>
</feature>
<dbReference type="RefSeq" id="XP_016216051.1">
    <property type="nucleotide sequence ID" value="XM_016355745.1"/>
</dbReference>
<keyword evidence="1" id="KW-0238">DNA-binding</keyword>
<name>A0A0D1YZP6_9PEZI</name>
<feature type="compositionally biased region" description="Pro residues" evidence="3">
    <location>
        <begin position="451"/>
        <end position="462"/>
    </location>
</feature>
<accession>A0A0D1YZP6</accession>
<evidence type="ECO:0000313" key="6">
    <source>
        <dbReference type="Proteomes" id="UP000053259"/>
    </source>
</evidence>
<feature type="region of interest" description="Disordered" evidence="3">
    <location>
        <begin position="252"/>
        <end position="315"/>
    </location>
</feature>
<dbReference type="PANTHER" id="PTHR19303:SF70">
    <property type="entry name" value="HTH CENPB-TYPE DOMAIN-CONTAINING PROTEIN"/>
    <property type="match status" value="1"/>
</dbReference>
<dbReference type="Proteomes" id="UP000053259">
    <property type="component" value="Unassembled WGS sequence"/>
</dbReference>
<organism evidence="5 6">
    <name type="scientific">Verruconis gallopava</name>
    <dbReference type="NCBI Taxonomy" id="253628"/>
    <lineage>
        <taxon>Eukaryota</taxon>
        <taxon>Fungi</taxon>
        <taxon>Dikarya</taxon>
        <taxon>Ascomycota</taxon>
        <taxon>Pezizomycotina</taxon>
        <taxon>Dothideomycetes</taxon>
        <taxon>Pleosporomycetidae</taxon>
        <taxon>Venturiales</taxon>
        <taxon>Sympoventuriaceae</taxon>
        <taxon>Verruconis</taxon>
    </lineage>
</organism>
<dbReference type="InterPro" id="IPR009057">
    <property type="entry name" value="Homeodomain-like_sf"/>
</dbReference>
<dbReference type="HOGENOM" id="CLU_021861_1_0_1"/>
<feature type="compositionally biased region" description="Low complexity" evidence="3">
    <location>
        <begin position="365"/>
        <end position="382"/>
    </location>
</feature>
<dbReference type="Gene3D" id="1.10.10.60">
    <property type="entry name" value="Homeodomain-like"/>
    <property type="match status" value="2"/>
</dbReference>
<dbReference type="OrthoDB" id="9909311at2759"/>
<dbReference type="EMBL" id="KN847535">
    <property type="protein sequence ID" value="KIW06182.1"/>
    <property type="molecule type" value="Genomic_DNA"/>
</dbReference>
<feature type="compositionally biased region" description="Polar residues" evidence="3">
    <location>
        <begin position="98"/>
        <end position="109"/>
    </location>
</feature>
<evidence type="ECO:0000256" key="3">
    <source>
        <dbReference type="SAM" id="MobiDB-lite"/>
    </source>
</evidence>
<dbReference type="PANTHER" id="PTHR19303">
    <property type="entry name" value="TRANSPOSON"/>
    <property type="match status" value="1"/>
</dbReference>
<feature type="region of interest" description="Disordered" evidence="3">
    <location>
        <begin position="98"/>
        <end position="124"/>
    </location>
</feature>
<dbReference type="GeneID" id="27310638"/>
<feature type="compositionally biased region" description="Polar residues" evidence="3">
    <location>
        <begin position="383"/>
        <end position="394"/>
    </location>
</feature>
<dbReference type="GO" id="GO:0005634">
    <property type="term" value="C:nucleus"/>
    <property type="evidence" value="ECO:0007669"/>
    <property type="project" value="TreeGrafter"/>
</dbReference>
<dbReference type="Pfam" id="PF04218">
    <property type="entry name" value="CENP-B_N"/>
    <property type="match status" value="1"/>
</dbReference>
<dbReference type="Pfam" id="PF03221">
    <property type="entry name" value="HTH_Tnp_Tc5"/>
    <property type="match status" value="1"/>
</dbReference>
<protein>
    <recommendedName>
        <fullName evidence="4">HTH CENPB-type domain-containing protein</fullName>
    </recommendedName>
</protein>
<dbReference type="STRING" id="253628.A0A0D1YZP6"/>
<feature type="compositionally biased region" description="Polar residues" evidence="3">
    <location>
        <begin position="292"/>
        <end position="315"/>
    </location>
</feature>
<keyword evidence="2" id="KW-0539">Nucleus</keyword>
<evidence type="ECO:0000313" key="5">
    <source>
        <dbReference type="EMBL" id="KIW06182.1"/>
    </source>
</evidence>
<reference evidence="5 6" key="1">
    <citation type="submission" date="2015-01" db="EMBL/GenBank/DDBJ databases">
        <title>The Genome Sequence of Ochroconis gallopava CBS43764.</title>
        <authorList>
            <consortium name="The Broad Institute Genomics Platform"/>
            <person name="Cuomo C."/>
            <person name="de Hoog S."/>
            <person name="Gorbushina A."/>
            <person name="Stielow B."/>
            <person name="Teixiera M."/>
            <person name="Abouelleil A."/>
            <person name="Chapman S.B."/>
            <person name="Priest M."/>
            <person name="Young S.K."/>
            <person name="Wortman J."/>
            <person name="Nusbaum C."/>
            <person name="Birren B."/>
        </authorList>
    </citation>
    <scope>NUCLEOTIDE SEQUENCE [LARGE SCALE GENOMIC DNA]</scope>
    <source>
        <strain evidence="5 6">CBS 43764</strain>
    </source>
</reference>
<feature type="region of interest" description="Disordered" evidence="3">
    <location>
        <begin position="443"/>
        <end position="483"/>
    </location>
</feature>
<sequence length="561" mass="61243">MSLTMTMEHEQHHEHGFGYHDGSSQWLGGNSGFSSQHQSPIHEHDGFAFTPMSMEPMYSSSMPPPRSNYQSLQPLITHQWPSELTSQSSYNTPIFSSTPIPSAHMSTPVSAPPATGRTSSTPRKTLTDADRRRMCLYAEEHPNVKQTEIGAMFGVERSTVSKVLRNKEKYLYQDEGNRSPVRKPKGKFPDIERALANWAKNHQKQGLPMSDALIKEKLHHFSLTVGNSEAHLKAANSTSWLEKFKQKNNLMGVKSRKNSIAEESETSNPASGAQTPNISPTSPPPTKEPSPANTDNGSRTATKSESPDLSQNVDFFSNHKPYHSLSNTSLASTFNEGGSTFSPGPQSPTTPFITSPDTASPYIGQQSSQVPSRVPSVSASNSGFTPQRPRSQTFPMHGIEPGTYVSPPSSEPLTPKFTGQAVLDNDLSGNVLSSVEEMHEHGLPLPATSMQPPPPPIVPSPQPMGHGHHSSPITPSSVVNPQMSLSPSIEDTKRALEVVMNFFQNQPSGFVEPQEYMMMGKLMEKLKLQHHLPVSTGGEMPGGMHRIPSGDFNHGVYLGKD</sequence>
<dbReference type="PROSITE" id="PS51253">
    <property type="entry name" value="HTH_CENPB"/>
    <property type="match status" value="1"/>
</dbReference>
<dbReference type="InParanoid" id="A0A0D1YZP6"/>
<proteinExistence type="predicted"/>